<dbReference type="GO" id="GO:0008270">
    <property type="term" value="F:zinc ion binding"/>
    <property type="evidence" value="ECO:0007669"/>
    <property type="project" value="UniProtKB-UniRule"/>
</dbReference>
<dbReference type="PANTHER" id="PTHR31669:SF283">
    <property type="entry name" value="PROTEIN FAR1-RELATED SEQUENCE"/>
    <property type="match status" value="1"/>
</dbReference>
<sequence>MIANLNRTMEEVSFDHHHHEELSIRIVENDDYDHLEDARSRAAYKEFGDVLTFDTAYLTNKYDIPFAAFVGVNHHGQSILFGCGLMSNEDTETYVWLFQSWLTCMFGCAPTAIITDQDKAMQKATLGATFVKDTFWDGMSTTQRSESMHTFFDGYVNSKTTLKQFVEQYENV</sequence>
<name>A0AAD9TZP0_9ROSI</name>
<gene>
    <name evidence="3" type="ORF">Ddye_019884</name>
</gene>
<proteinExistence type="inferred from homology"/>
<evidence type="ECO:0000259" key="2">
    <source>
        <dbReference type="Pfam" id="PF10551"/>
    </source>
</evidence>
<dbReference type="Proteomes" id="UP001280121">
    <property type="component" value="Unassembled WGS sequence"/>
</dbReference>
<evidence type="ECO:0000313" key="3">
    <source>
        <dbReference type="EMBL" id="KAK2644689.1"/>
    </source>
</evidence>
<protein>
    <recommendedName>
        <fullName evidence="1">Protein FAR1-RELATED SEQUENCE</fullName>
    </recommendedName>
</protein>
<evidence type="ECO:0000256" key="1">
    <source>
        <dbReference type="RuleBase" id="RU367018"/>
    </source>
</evidence>
<dbReference type="InterPro" id="IPR018289">
    <property type="entry name" value="MULE_transposase_dom"/>
</dbReference>
<accession>A0AAD9TZP0</accession>
<dbReference type="InterPro" id="IPR031052">
    <property type="entry name" value="FHY3/FAR1"/>
</dbReference>
<dbReference type="PANTHER" id="PTHR31669">
    <property type="entry name" value="PROTEIN FAR1-RELATED SEQUENCE 10-RELATED"/>
    <property type="match status" value="1"/>
</dbReference>
<evidence type="ECO:0000313" key="4">
    <source>
        <dbReference type="Proteomes" id="UP001280121"/>
    </source>
</evidence>
<organism evidence="3 4">
    <name type="scientific">Dipteronia dyeriana</name>
    <dbReference type="NCBI Taxonomy" id="168575"/>
    <lineage>
        <taxon>Eukaryota</taxon>
        <taxon>Viridiplantae</taxon>
        <taxon>Streptophyta</taxon>
        <taxon>Embryophyta</taxon>
        <taxon>Tracheophyta</taxon>
        <taxon>Spermatophyta</taxon>
        <taxon>Magnoliopsida</taxon>
        <taxon>eudicotyledons</taxon>
        <taxon>Gunneridae</taxon>
        <taxon>Pentapetalae</taxon>
        <taxon>rosids</taxon>
        <taxon>malvids</taxon>
        <taxon>Sapindales</taxon>
        <taxon>Sapindaceae</taxon>
        <taxon>Hippocastanoideae</taxon>
        <taxon>Acereae</taxon>
        <taxon>Dipteronia</taxon>
    </lineage>
</organism>
<keyword evidence="1" id="KW-0862">Zinc</keyword>
<dbReference type="AlphaFoldDB" id="A0AAD9TZP0"/>
<dbReference type="GO" id="GO:0005634">
    <property type="term" value="C:nucleus"/>
    <property type="evidence" value="ECO:0007669"/>
    <property type="project" value="UniProtKB-SubCell"/>
</dbReference>
<comment type="similarity">
    <text evidence="1">Belongs to the FHY3/FAR1 family.</text>
</comment>
<keyword evidence="1" id="KW-0539">Nucleus</keyword>
<feature type="domain" description="MULE transposase" evidence="2">
    <location>
        <begin position="50"/>
        <end position="125"/>
    </location>
</feature>
<keyword evidence="1" id="KW-0863">Zinc-finger</keyword>
<keyword evidence="1" id="KW-0479">Metal-binding</keyword>
<reference evidence="3" key="1">
    <citation type="journal article" date="2023" name="Plant J.">
        <title>Genome sequences and population genomics provide insights into the demographic history, inbreeding, and mutation load of two 'living fossil' tree species of Dipteronia.</title>
        <authorList>
            <person name="Feng Y."/>
            <person name="Comes H.P."/>
            <person name="Chen J."/>
            <person name="Zhu S."/>
            <person name="Lu R."/>
            <person name="Zhang X."/>
            <person name="Li P."/>
            <person name="Qiu J."/>
            <person name="Olsen K.M."/>
            <person name="Qiu Y."/>
        </authorList>
    </citation>
    <scope>NUCLEOTIDE SEQUENCE</scope>
    <source>
        <strain evidence="3">KIB01</strain>
    </source>
</reference>
<dbReference type="GO" id="GO:0006355">
    <property type="term" value="P:regulation of DNA-templated transcription"/>
    <property type="evidence" value="ECO:0007669"/>
    <property type="project" value="UniProtKB-UniRule"/>
</dbReference>
<dbReference type="EMBL" id="JANJYI010000006">
    <property type="protein sequence ID" value="KAK2644689.1"/>
    <property type="molecule type" value="Genomic_DNA"/>
</dbReference>
<keyword evidence="4" id="KW-1185">Reference proteome</keyword>
<comment type="caution">
    <text evidence="3">The sequence shown here is derived from an EMBL/GenBank/DDBJ whole genome shotgun (WGS) entry which is preliminary data.</text>
</comment>
<comment type="function">
    <text evidence="1">Putative transcription activator involved in regulating light control of development.</text>
</comment>
<dbReference type="Pfam" id="PF10551">
    <property type="entry name" value="MULE"/>
    <property type="match status" value="1"/>
</dbReference>
<comment type="subcellular location">
    <subcellularLocation>
        <location evidence="1">Nucleus</location>
    </subcellularLocation>
</comment>